<name>A0A8H6AY65_9HELO</name>
<dbReference type="GeneID" id="59265532"/>
<evidence type="ECO:0000313" key="2">
    <source>
        <dbReference type="EMBL" id="KAF5875751.1"/>
    </source>
</evidence>
<dbReference type="EMBL" id="JABFCT010000005">
    <property type="protein sequence ID" value="KAF5875751.1"/>
    <property type="molecule type" value="Genomic_DNA"/>
</dbReference>
<reference evidence="2 3" key="1">
    <citation type="journal article" date="2020" name="Phytopathology">
        <title>A high-quality genome resource of Botrytis fragariae, a new and rapidly spreading fungal pathogen causing strawberry gray mold in the U.S.A.</title>
        <authorList>
            <person name="Wu Y."/>
            <person name="Saski C.A."/>
            <person name="Schnabel G."/>
            <person name="Xiao S."/>
            <person name="Hu M."/>
        </authorList>
    </citation>
    <scope>NUCLEOTIDE SEQUENCE [LARGE SCALE GENOMIC DNA]</scope>
    <source>
        <strain evidence="2 3">BVB16</strain>
    </source>
</reference>
<proteinExistence type="predicted"/>
<feature type="region of interest" description="Disordered" evidence="1">
    <location>
        <begin position="259"/>
        <end position="302"/>
    </location>
</feature>
<organism evidence="2 3">
    <name type="scientific">Botrytis fragariae</name>
    <dbReference type="NCBI Taxonomy" id="1964551"/>
    <lineage>
        <taxon>Eukaryota</taxon>
        <taxon>Fungi</taxon>
        <taxon>Dikarya</taxon>
        <taxon>Ascomycota</taxon>
        <taxon>Pezizomycotina</taxon>
        <taxon>Leotiomycetes</taxon>
        <taxon>Helotiales</taxon>
        <taxon>Sclerotiniaceae</taxon>
        <taxon>Botrytis</taxon>
    </lineage>
</organism>
<evidence type="ECO:0000313" key="3">
    <source>
        <dbReference type="Proteomes" id="UP000531561"/>
    </source>
</evidence>
<sequence>MNNFTSFLASYNELVEQWQERLRILRDIEEKAVEFPELMRMIWIFKQSCVEFQNFQAKLNYFSAESLSGDLFNHWQELSSDYNKIRACFAALELSVDKYHHSRAMAESSPHTSVDLSRPFVKFSNIHNSKSNAAKMRGSRILKKKSRKLIISIPIHTIEGSFFDGTKRARIVTRESGELTLILQVSKEYLTLNARPSLDMEEEMRLSILRHQKAGEEEARKQAEAVVEAARITAIKKAEFKAKVQAEYEAESQAKAAAESQAKVEEEAQLQQATSQLPFNSDDSVSPESCKRAISNGSMPEPMSRFQAPGMEEIRQALITTTNQMYLSHKRTAKASMIKRRVRKEFQLGKNFFEENDWPKRCDIIILRAFKEAWGSFTALLGYHLELVAEVYGVKRSLLLLAKNRVSIFLRFVITAGKGISIQNITYHQWEKLI</sequence>
<feature type="compositionally biased region" description="Polar residues" evidence="1">
    <location>
        <begin position="270"/>
        <end position="287"/>
    </location>
</feature>
<protein>
    <submittedName>
        <fullName evidence="2">Uncharacterized protein</fullName>
    </submittedName>
</protein>
<evidence type="ECO:0000256" key="1">
    <source>
        <dbReference type="SAM" id="MobiDB-lite"/>
    </source>
</evidence>
<dbReference type="OrthoDB" id="3542221at2759"/>
<dbReference type="AlphaFoldDB" id="A0A8H6AY65"/>
<comment type="caution">
    <text evidence="2">The sequence shown here is derived from an EMBL/GenBank/DDBJ whole genome shotgun (WGS) entry which is preliminary data.</text>
</comment>
<accession>A0A8H6AY65</accession>
<dbReference type="Proteomes" id="UP000531561">
    <property type="component" value="Unassembled WGS sequence"/>
</dbReference>
<gene>
    <name evidence="2" type="ORF">Bfra_011513</name>
</gene>
<keyword evidence="3" id="KW-1185">Reference proteome</keyword>
<dbReference type="RefSeq" id="XP_037194697.1">
    <property type="nucleotide sequence ID" value="XM_037341840.1"/>
</dbReference>